<keyword evidence="3" id="KW-0547">Nucleotide-binding</keyword>
<gene>
    <name evidence="3" type="ORF">ACFQ1M_12555</name>
</gene>
<dbReference type="InterPro" id="IPR027417">
    <property type="entry name" value="P-loop_NTPase"/>
</dbReference>
<evidence type="ECO:0000313" key="3">
    <source>
        <dbReference type="EMBL" id="MFD0863038.1"/>
    </source>
</evidence>
<name>A0ABW3CYY8_9FLAO</name>
<keyword evidence="3" id="KW-0378">Hydrolase</keyword>
<keyword evidence="1" id="KW-0472">Membrane</keyword>
<dbReference type="PANTHER" id="PTHR47396:SF1">
    <property type="entry name" value="ATP-DEPENDENT HELICASE IRC3-RELATED"/>
    <property type="match status" value="1"/>
</dbReference>
<protein>
    <submittedName>
        <fullName evidence="3">DEAD/DEAH box helicase family protein</fullName>
    </submittedName>
</protein>
<dbReference type="InterPro" id="IPR014001">
    <property type="entry name" value="Helicase_ATP-bd"/>
</dbReference>
<keyword evidence="4" id="KW-1185">Reference proteome</keyword>
<dbReference type="PROSITE" id="PS51192">
    <property type="entry name" value="HELICASE_ATP_BIND_1"/>
    <property type="match status" value="1"/>
</dbReference>
<dbReference type="SMART" id="SM00487">
    <property type="entry name" value="DEXDc"/>
    <property type="match status" value="1"/>
</dbReference>
<keyword evidence="1" id="KW-1133">Transmembrane helix</keyword>
<dbReference type="InterPro" id="IPR050742">
    <property type="entry name" value="Helicase_Restrict-Modif_Enz"/>
</dbReference>
<keyword evidence="3" id="KW-0347">Helicase</keyword>
<dbReference type="Proteomes" id="UP001596978">
    <property type="component" value="Unassembled WGS sequence"/>
</dbReference>
<evidence type="ECO:0000313" key="4">
    <source>
        <dbReference type="Proteomes" id="UP001596978"/>
    </source>
</evidence>
<feature type="transmembrane region" description="Helical" evidence="1">
    <location>
        <begin position="663"/>
        <end position="684"/>
    </location>
</feature>
<dbReference type="InterPro" id="IPR006935">
    <property type="entry name" value="Helicase/UvrB_N"/>
</dbReference>
<sequence>MSYLPENFKFKYSWRNYQQKFLDNFQGHIHDDHLHVVAPPGSGKTILGIEMIGRINKRTLVLSPTLTIRNQWKDRLFQYFLKDSKFKQYSFDIEEPSMVTFTTYQSLHALEKRMISEQEGSLAAFFKEEGIQVIVLDEAHHLKNEWWRSLFALKEINDVVIIALTATPPYDSTQAELKKYFDLCGPIDDEIAVPDLIKEGDLCPHQDFVYLSTPTKAEIDHIIKYRKEVLAYTMNLEKDADFINLLLSHRFYTSTEQHLEEIYEKPQYFSSLLIFLNASGYQLDKKKVKILGLDVKKTEIPNATNEWIQLLLQNLLVDDRKALIVHEDQLKSIEKGLRKIGAYRSSSVDLIGSANFFRKLAESPGKLDAIQEIVQQEYAHLGNELGCVILADYIRKEYLDFKVDADQSLDKLGIVPIFQRLRIEFQAKETIAVLTGSLVIVHERCQPSLQEKMAFSDLSFEPLKIAPEYSTVKLGSKARGGIVKAMTALFSEGKIKVLIGTKSLLGEGWDAPSINTLVLASYVGSFVLSNQMRGRAIRTEKDNPNKTGNIWHLASIDTTIETGGYDIGKLTRRFDAFTGVSLKGIPYIRNGISRLDLPLSYNSEIDFEHLNKETFKVARQRSELIRRWTSAIEKGDVLINELTYAYQGEEPFKRQRRLYYLDAVKYVFFQLGLSLTYFLFEFILKNMHVVLGKGLLNFLYTLLLALVLGFLPRTYKAVRLYVMFGRMDKIIHKMAYTVFYAMCDLAMIKTPENELTLEIERSIEGSVMCRLRGATTHENNQFLNGLQEILEPVENPRYLIVKAGWLRRKLGLGNYYAVPTIFGKKKEMAQLFFNHWKKHVGRSEMIFTRNKLGRKILLKARLTHIRHELEEQTKKSISWK</sequence>
<keyword evidence="3" id="KW-0067">ATP-binding</keyword>
<organism evidence="3 4">
    <name type="scientific">Sungkyunkwania multivorans</name>
    <dbReference type="NCBI Taxonomy" id="1173618"/>
    <lineage>
        <taxon>Bacteria</taxon>
        <taxon>Pseudomonadati</taxon>
        <taxon>Bacteroidota</taxon>
        <taxon>Flavobacteriia</taxon>
        <taxon>Flavobacteriales</taxon>
        <taxon>Flavobacteriaceae</taxon>
        <taxon>Sungkyunkwania</taxon>
    </lineage>
</organism>
<dbReference type="CDD" id="cd18785">
    <property type="entry name" value="SF2_C"/>
    <property type="match status" value="1"/>
</dbReference>
<dbReference type="SUPFAM" id="SSF52540">
    <property type="entry name" value="P-loop containing nucleoside triphosphate hydrolases"/>
    <property type="match status" value="1"/>
</dbReference>
<dbReference type="PANTHER" id="PTHR47396">
    <property type="entry name" value="TYPE I RESTRICTION ENZYME ECOKI R PROTEIN"/>
    <property type="match status" value="1"/>
</dbReference>
<dbReference type="RefSeq" id="WP_386408723.1">
    <property type="nucleotide sequence ID" value="NZ_JBHTJH010000017.1"/>
</dbReference>
<reference evidence="4" key="1">
    <citation type="journal article" date="2019" name="Int. J. Syst. Evol. Microbiol.">
        <title>The Global Catalogue of Microorganisms (GCM) 10K type strain sequencing project: providing services to taxonomists for standard genome sequencing and annotation.</title>
        <authorList>
            <consortium name="The Broad Institute Genomics Platform"/>
            <consortium name="The Broad Institute Genome Sequencing Center for Infectious Disease"/>
            <person name="Wu L."/>
            <person name="Ma J."/>
        </authorList>
    </citation>
    <scope>NUCLEOTIDE SEQUENCE [LARGE SCALE GENOMIC DNA]</scope>
    <source>
        <strain evidence="4">CCUG 62952</strain>
    </source>
</reference>
<dbReference type="Pfam" id="PF04851">
    <property type="entry name" value="ResIII"/>
    <property type="match status" value="1"/>
</dbReference>
<keyword evidence="1" id="KW-0812">Transmembrane</keyword>
<dbReference type="EMBL" id="JBHTJH010000017">
    <property type="protein sequence ID" value="MFD0863038.1"/>
    <property type="molecule type" value="Genomic_DNA"/>
</dbReference>
<evidence type="ECO:0000256" key="1">
    <source>
        <dbReference type="SAM" id="Phobius"/>
    </source>
</evidence>
<proteinExistence type="predicted"/>
<dbReference type="Gene3D" id="3.40.50.300">
    <property type="entry name" value="P-loop containing nucleotide triphosphate hydrolases"/>
    <property type="match status" value="2"/>
</dbReference>
<feature type="transmembrane region" description="Helical" evidence="1">
    <location>
        <begin position="690"/>
        <end position="711"/>
    </location>
</feature>
<comment type="caution">
    <text evidence="3">The sequence shown here is derived from an EMBL/GenBank/DDBJ whole genome shotgun (WGS) entry which is preliminary data.</text>
</comment>
<dbReference type="GO" id="GO:0004386">
    <property type="term" value="F:helicase activity"/>
    <property type="evidence" value="ECO:0007669"/>
    <property type="project" value="UniProtKB-KW"/>
</dbReference>
<evidence type="ECO:0000259" key="2">
    <source>
        <dbReference type="PROSITE" id="PS51192"/>
    </source>
</evidence>
<accession>A0ABW3CYY8</accession>
<feature type="domain" description="Helicase ATP-binding" evidence="2">
    <location>
        <begin position="25"/>
        <end position="186"/>
    </location>
</feature>